<evidence type="ECO:0000313" key="2">
    <source>
        <dbReference type="Proteomes" id="UP001430953"/>
    </source>
</evidence>
<dbReference type="Proteomes" id="UP001430953">
    <property type="component" value="Unassembled WGS sequence"/>
</dbReference>
<comment type="caution">
    <text evidence="1">The sequence shown here is derived from an EMBL/GenBank/DDBJ whole genome shotgun (WGS) entry which is preliminary data.</text>
</comment>
<dbReference type="EMBL" id="JADYXP020000002">
    <property type="protein sequence ID" value="KAL0130034.1"/>
    <property type="molecule type" value="Genomic_DNA"/>
</dbReference>
<name>A0AAW2GS52_9HYME</name>
<protein>
    <submittedName>
        <fullName evidence="1">Uncharacterized protein</fullName>
    </submittedName>
</protein>
<keyword evidence="2" id="KW-1185">Reference proteome</keyword>
<proteinExistence type="predicted"/>
<dbReference type="AlphaFoldDB" id="A0AAW2GS52"/>
<gene>
    <name evidence="1" type="ORF">PUN28_001965</name>
</gene>
<organism evidence="1 2">
    <name type="scientific">Cardiocondyla obscurior</name>
    <dbReference type="NCBI Taxonomy" id="286306"/>
    <lineage>
        <taxon>Eukaryota</taxon>
        <taxon>Metazoa</taxon>
        <taxon>Ecdysozoa</taxon>
        <taxon>Arthropoda</taxon>
        <taxon>Hexapoda</taxon>
        <taxon>Insecta</taxon>
        <taxon>Pterygota</taxon>
        <taxon>Neoptera</taxon>
        <taxon>Endopterygota</taxon>
        <taxon>Hymenoptera</taxon>
        <taxon>Apocrita</taxon>
        <taxon>Aculeata</taxon>
        <taxon>Formicoidea</taxon>
        <taxon>Formicidae</taxon>
        <taxon>Myrmicinae</taxon>
        <taxon>Cardiocondyla</taxon>
    </lineage>
</organism>
<evidence type="ECO:0000313" key="1">
    <source>
        <dbReference type="EMBL" id="KAL0130034.1"/>
    </source>
</evidence>
<reference evidence="1 2" key="1">
    <citation type="submission" date="2023-03" db="EMBL/GenBank/DDBJ databases">
        <title>High recombination rates correlate with genetic variation in Cardiocondyla obscurior ants.</title>
        <authorList>
            <person name="Errbii M."/>
        </authorList>
    </citation>
    <scope>NUCLEOTIDE SEQUENCE [LARGE SCALE GENOMIC DNA]</scope>
    <source>
        <strain evidence="1">Alpha-2009</strain>
        <tissue evidence="1">Whole body</tissue>
    </source>
</reference>
<accession>A0AAW2GS52</accession>
<sequence>MYKINYNITCIAPSMHCQLKIDLTLDKHYNFNLKKKVPVDLDWKDLPPLTYILRRYTTTKKHVDVFSHFRVSTMVCQCKCMQQISFDRSWVFQVVSYACTIIWIACW</sequence>